<sequence>MSSLSVIVPCYNEEVALPIFFERIEKIRLEFPLEFEYIFVNDGSTDGTLDTLRSLCDENTFVHYLSFSRNFGKEAAILAGLQTASGDYVTLMDADLQDPPELLLEMYEKIQEKDIDCVAAQRVSRSGEALLISVGSRLFYKLINKMSKTEIIDGVRDFRLMTRQVVDAILQLSEYNRFSKGLFSWVGFNTQYISYENQQRVAGKTKWNFWEKVAYAFDGFVNFSEAPLEIATYTGLTTVFLTIIGIIALIIRQLFFHHSVSGWTSMIVVLLFCFGFTLLMLGIIGKYISNIFLESKKRPVYIVKEQK</sequence>
<keyword evidence="1" id="KW-0472">Membrane</keyword>
<name>A0ABV9JC11_9LACT</name>
<dbReference type="CDD" id="cd04187">
    <property type="entry name" value="DPM1_like_bac"/>
    <property type="match status" value="1"/>
</dbReference>
<keyword evidence="1" id="KW-1133">Transmembrane helix</keyword>
<dbReference type="Proteomes" id="UP001595987">
    <property type="component" value="Unassembled WGS sequence"/>
</dbReference>
<dbReference type="GO" id="GO:0016757">
    <property type="term" value="F:glycosyltransferase activity"/>
    <property type="evidence" value="ECO:0007669"/>
    <property type="project" value="UniProtKB-KW"/>
</dbReference>
<feature type="transmembrane region" description="Helical" evidence="1">
    <location>
        <begin position="263"/>
        <end position="288"/>
    </location>
</feature>
<dbReference type="EMBL" id="JBHSGD010000004">
    <property type="protein sequence ID" value="MFC4652001.1"/>
    <property type="molecule type" value="Genomic_DNA"/>
</dbReference>
<evidence type="ECO:0000259" key="2">
    <source>
        <dbReference type="Pfam" id="PF00535"/>
    </source>
</evidence>
<proteinExistence type="predicted"/>
<keyword evidence="4" id="KW-1185">Reference proteome</keyword>
<dbReference type="InterPro" id="IPR001173">
    <property type="entry name" value="Glyco_trans_2-like"/>
</dbReference>
<organism evidence="3 4">
    <name type="scientific">Lactococcus nasutitermitis</name>
    <dbReference type="NCBI Taxonomy" id="1652957"/>
    <lineage>
        <taxon>Bacteria</taxon>
        <taxon>Bacillati</taxon>
        <taxon>Bacillota</taxon>
        <taxon>Bacilli</taxon>
        <taxon>Lactobacillales</taxon>
        <taxon>Streptococcaceae</taxon>
        <taxon>Lactococcus</taxon>
    </lineage>
</organism>
<comment type="caution">
    <text evidence="3">The sequence shown here is derived from an EMBL/GenBank/DDBJ whole genome shotgun (WGS) entry which is preliminary data.</text>
</comment>
<dbReference type="Gene3D" id="3.90.550.10">
    <property type="entry name" value="Spore Coat Polysaccharide Biosynthesis Protein SpsA, Chain A"/>
    <property type="match status" value="1"/>
</dbReference>
<dbReference type="PANTHER" id="PTHR48090">
    <property type="entry name" value="UNDECAPRENYL-PHOSPHATE 4-DEOXY-4-FORMAMIDO-L-ARABINOSE TRANSFERASE-RELATED"/>
    <property type="match status" value="1"/>
</dbReference>
<keyword evidence="3" id="KW-0808">Transferase</keyword>
<evidence type="ECO:0000256" key="1">
    <source>
        <dbReference type="SAM" id="Phobius"/>
    </source>
</evidence>
<dbReference type="PANTHER" id="PTHR48090:SF8">
    <property type="entry name" value="GLYCOSYLTRANSFERASE CSBB-RELATED"/>
    <property type="match status" value="1"/>
</dbReference>
<dbReference type="Pfam" id="PF00535">
    <property type="entry name" value="Glycos_transf_2"/>
    <property type="match status" value="1"/>
</dbReference>
<accession>A0ABV9JC11</accession>
<dbReference type="RefSeq" id="WP_213533579.1">
    <property type="nucleotide sequence ID" value="NZ_BOVQ01000002.1"/>
</dbReference>
<keyword evidence="3" id="KW-0328">Glycosyltransferase</keyword>
<protein>
    <submittedName>
        <fullName evidence="3">Glycosyltransferase family 2 protein</fullName>
        <ecNumber evidence="3">2.4.-.-</ecNumber>
    </submittedName>
</protein>
<gene>
    <name evidence="3" type="ORF">ACFO26_03695</name>
</gene>
<evidence type="ECO:0000313" key="4">
    <source>
        <dbReference type="Proteomes" id="UP001595987"/>
    </source>
</evidence>
<dbReference type="InterPro" id="IPR029044">
    <property type="entry name" value="Nucleotide-diphossugar_trans"/>
</dbReference>
<feature type="domain" description="Glycosyltransferase 2-like" evidence="2">
    <location>
        <begin position="5"/>
        <end position="169"/>
    </location>
</feature>
<dbReference type="SUPFAM" id="SSF53448">
    <property type="entry name" value="Nucleotide-diphospho-sugar transferases"/>
    <property type="match status" value="1"/>
</dbReference>
<dbReference type="EC" id="2.4.-.-" evidence="3"/>
<feature type="transmembrane region" description="Helical" evidence="1">
    <location>
        <begin position="230"/>
        <end position="251"/>
    </location>
</feature>
<keyword evidence="1" id="KW-0812">Transmembrane</keyword>
<reference evidence="4" key="1">
    <citation type="journal article" date="2019" name="Int. J. Syst. Evol. Microbiol.">
        <title>The Global Catalogue of Microorganisms (GCM) 10K type strain sequencing project: providing services to taxonomists for standard genome sequencing and annotation.</title>
        <authorList>
            <consortium name="The Broad Institute Genomics Platform"/>
            <consortium name="The Broad Institute Genome Sequencing Center for Infectious Disease"/>
            <person name="Wu L."/>
            <person name="Ma J."/>
        </authorList>
    </citation>
    <scope>NUCLEOTIDE SEQUENCE [LARGE SCALE GENOMIC DNA]</scope>
    <source>
        <strain evidence="4">CCUG 63287</strain>
    </source>
</reference>
<evidence type="ECO:0000313" key="3">
    <source>
        <dbReference type="EMBL" id="MFC4652001.1"/>
    </source>
</evidence>
<dbReference type="InterPro" id="IPR050256">
    <property type="entry name" value="Glycosyltransferase_2"/>
</dbReference>